<evidence type="ECO:0000313" key="1">
    <source>
        <dbReference type="EMBL" id="KAJ4725199.1"/>
    </source>
</evidence>
<keyword evidence="2" id="KW-1185">Reference proteome</keyword>
<sequence>MAKTASKVLVQRFVAMFLIALVNGAMAMSICNIDSSKMKLCLPAVNGNSPPPPTKQCCAVVHGAHLPCLCGYRNILPAFGINPKHALALPNKCGFETPPECRRK</sequence>
<evidence type="ECO:0000313" key="2">
    <source>
        <dbReference type="Proteomes" id="UP001164539"/>
    </source>
</evidence>
<keyword evidence="1" id="KW-0646">Protease inhibitor</keyword>
<gene>
    <name evidence="1" type="ORF">OWV82_004100</name>
</gene>
<accession>A0ACC1YP91</accession>
<dbReference type="Proteomes" id="UP001164539">
    <property type="component" value="Chromosome 2"/>
</dbReference>
<proteinExistence type="predicted"/>
<name>A0ACC1YP91_MELAZ</name>
<comment type="caution">
    <text evidence="1">The sequence shown here is derived from an EMBL/GenBank/DDBJ whole genome shotgun (WGS) entry which is preliminary data.</text>
</comment>
<protein>
    <submittedName>
        <fullName evidence="1">Protease inhibitor/seed storage/lipid transfer protein family protein</fullName>
    </submittedName>
</protein>
<reference evidence="1 2" key="1">
    <citation type="journal article" date="2023" name="Science">
        <title>Complex scaffold remodeling in plant triterpene biosynthesis.</title>
        <authorList>
            <person name="De La Pena R."/>
            <person name="Hodgson H."/>
            <person name="Liu J.C."/>
            <person name="Stephenson M.J."/>
            <person name="Martin A.C."/>
            <person name="Owen C."/>
            <person name="Harkess A."/>
            <person name="Leebens-Mack J."/>
            <person name="Jimenez L.E."/>
            <person name="Osbourn A."/>
            <person name="Sattely E.S."/>
        </authorList>
    </citation>
    <scope>NUCLEOTIDE SEQUENCE [LARGE SCALE GENOMIC DNA]</scope>
    <source>
        <strain evidence="2">cv. JPN11</strain>
        <tissue evidence="1">Leaf</tissue>
    </source>
</reference>
<organism evidence="1 2">
    <name type="scientific">Melia azedarach</name>
    <name type="common">Chinaberry tree</name>
    <dbReference type="NCBI Taxonomy" id="155640"/>
    <lineage>
        <taxon>Eukaryota</taxon>
        <taxon>Viridiplantae</taxon>
        <taxon>Streptophyta</taxon>
        <taxon>Embryophyta</taxon>
        <taxon>Tracheophyta</taxon>
        <taxon>Spermatophyta</taxon>
        <taxon>Magnoliopsida</taxon>
        <taxon>eudicotyledons</taxon>
        <taxon>Gunneridae</taxon>
        <taxon>Pentapetalae</taxon>
        <taxon>rosids</taxon>
        <taxon>malvids</taxon>
        <taxon>Sapindales</taxon>
        <taxon>Meliaceae</taxon>
        <taxon>Melia</taxon>
    </lineage>
</organism>
<dbReference type="EMBL" id="CM051395">
    <property type="protein sequence ID" value="KAJ4725199.1"/>
    <property type="molecule type" value="Genomic_DNA"/>
</dbReference>